<feature type="domain" description="FAS1-like dehydratase" evidence="2">
    <location>
        <begin position="25"/>
        <end position="174"/>
    </location>
</feature>
<evidence type="ECO:0000256" key="1">
    <source>
        <dbReference type="SAM" id="MobiDB-lite"/>
    </source>
</evidence>
<feature type="region of interest" description="Disordered" evidence="1">
    <location>
        <begin position="192"/>
        <end position="212"/>
    </location>
</feature>
<dbReference type="EMBL" id="JAOBZK010000095">
    <property type="protein sequence ID" value="MDH1182086.1"/>
    <property type="molecule type" value="Genomic_DNA"/>
</dbReference>
<dbReference type="RefSeq" id="WP_225782453.1">
    <property type="nucleotide sequence ID" value="NZ_JAOBZK010000095.1"/>
</dbReference>
<proteinExistence type="predicted"/>
<dbReference type="InterPro" id="IPR039569">
    <property type="entry name" value="FAS1-like_DH_region"/>
</dbReference>
<evidence type="ECO:0000313" key="3">
    <source>
        <dbReference type="EMBL" id="MDH1182086.1"/>
    </source>
</evidence>
<sequence length="212" mass="23348">MKGDWTHAWQPMVDAVGRDFGEGRTEVWGETIEASMVRRYIEPLELDSKLHSDAAFARAHGYADIVVPSTAIASFAMPLLWNPGDSPLFDDAARDAQPTRSHIGGVRFGLEPPTTHFFGVDAEADYLLPVVVGDRLCRRGALLLSCKPKETRVGQGAFISWQTEVINQRRERVALLRTTFFRYNVLRAEPVTRGSTRGRGPASAHDAGSSPA</sequence>
<comment type="caution">
    <text evidence="3">The sequence shown here is derived from an EMBL/GenBank/DDBJ whole genome shotgun (WGS) entry which is preliminary data.</text>
</comment>
<evidence type="ECO:0000313" key="4">
    <source>
        <dbReference type="Proteomes" id="UP001158644"/>
    </source>
</evidence>
<evidence type="ECO:0000259" key="2">
    <source>
        <dbReference type="Pfam" id="PF13452"/>
    </source>
</evidence>
<name>A0ABD4Z5L2_9BURK</name>
<protein>
    <submittedName>
        <fullName evidence="3">MaoC family dehydratase N-terminal domain-containing protein</fullName>
    </submittedName>
</protein>
<accession>A0ABD4Z5L2</accession>
<dbReference type="Pfam" id="PF13452">
    <property type="entry name" value="FAS1_DH_region"/>
    <property type="match status" value="1"/>
</dbReference>
<dbReference type="AlphaFoldDB" id="A0ABD4Z5L2"/>
<dbReference type="SUPFAM" id="SSF54637">
    <property type="entry name" value="Thioesterase/thiol ester dehydrase-isomerase"/>
    <property type="match status" value="1"/>
</dbReference>
<reference evidence="3 4" key="1">
    <citation type="submission" date="2022-09" db="EMBL/GenBank/DDBJ databases">
        <title>Intensive care unit water sources are persistently colonized with multi-drug resistant bacteria and are the site of extensive horizontal gene transfer of antibiotic resistance genes.</title>
        <authorList>
            <person name="Diorio-Toth L."/>
        </authorList>
    </citation>
    <scope>NUCLEOTIDE SEQUENCE [LARGE SCALE GENOMIC DNA]</scope>
    <source>
        <strain evidence="3 4">GD03967</strain>
    </source>
</reference>
<organism evidence="3 4">
    <name type="scientific">Achromobacter mucicolens</name>
    <dbReference type="NCBI Taxonomy" id="1389922"/>
    <lineage>
        <taxon>Bacteria</taxon>
        <taxon>Pseudomonadati</taxon>
        <taxon>Pseudomonadota</taxon>
        <taxon>Betaproteobacteria</taxon>
        <taxon>Burkholderiales</taxon>
        <taxon>Alcaligenaceae</taxon>
        <taxon>Achromobacter</taxon>
    </lineage>
</organism>
<dbReference type="InterPro" id="IPR029069">
    <property type="entry name" value="HotDog_dom_sf"/>
</dbReference>
<dbReference type="Gene3D" id="3.10.129.10">
    <property type="entry name" value="Hotdog Thioesterase"/>
    <property type="match status" value="1"/>
</dbReference>
<gene>
    <name evidence="3" type="ORF">N5C72_28745</name>
</gene>
<dbReference type="Proteomes" id="UP001158644">
    <property type="component" value="Unassembled WGS sequence"/>
</dbReference>